<evidence type="ECO:0000259" key="2">
    <source>
        <dbReference type="Pfam" id="PF18962"/>
    </source>
</evidence>
<dbReference type="RefSeq" id="WP_172966885.1">
    <property type="nucleotide sequence ID" value="NZ_BKCF01000005.1"/>
</dbReference>
<dbReference type="AlphaFoldDB" id="A0A5J4G3S7"/>
<evidence type="ECO:0000256" key="1">
    <source>
        <dbReference type="ARBA" id="ARBA00022729"/>
    </source>
</evidence>
<feature type="domain" description="Secretion system C-terminal sorting" evidence="2">
    <location>
        <begin position="126"/>
        <end position="191"/>
    </location>
</feature>
<dbReference type="Pfam" id="PF18962">
    <property type="entry name" value="Por_Secre_tail"/>
    <property type="match status" value="1"/>
</dbReference>
<gene>
    <name evidence="3" type="ORF">ULMS_25490</name>
</gene>
<dbReference type="Proteomes" id="UP000326994">
    <property type="component" value="Unassembled WGS sequence"/>
</dbReference>
<dbReference type="InterPro" id="IPR026444">
    <property type="entry name" value="Secre_tail"/>
</dbReference>
<accession>A0A5J4G3S7</accession>
<reference evidence="3 4" key="1">
    <citation type="submission" date="2019-08" db="EMBL/GenBank/DDBJ databases">
        <title>Ulvibacter marinistellae sp. nov., isolated from a starfish, Patiria pectinifera.</title>
        <authorList>
            <person name="Kawano K."/>
            <person name="Ushijima N."/>
            <person name="Kihara M."/>
            <person name="Itoh H."/>
        </authorList>
    </citation>
    <scope>NUCLEOTIDE SEQUENCE [LARGE SCALE GENOMIC DNA]</scope>
    <source>
        <strain evidence="3 4">KK4</strain>
    </source>
</reference>
<dbReference type="NCBIfam" id="TIGR04183">
    <property type="entry name" value="Por_Secre_tail"/>
    <property type="match status" value="1"/>
</dbReference>
<evidence type="ECO:0000313" key="3">
    <source>
        <dbReference type="EMBL" id="GEQ87041.1"/>
    </source>
</evidence>
<keyword evidence="1" id="KW-0732">Signal</keyword>
<keyword evidence="4" id="KW-1185">Reference proteome</keyword>
<organism evidence="3 4">
    <name type="scientific">Patiriisocius marinistellae</name>
    <dbReference type="NCBI Taxonomy" id="2494560"/>
    <lineage>
        <taxon>Bacteria</taxon>
        <taxon>Pseudomonadati</taxon>
        <taxon>Bacteroidota</taxon>
        <taxon>Flavobacteriia</taxon>
        <taxon>Flavobacteriales</taxon>
        <taxon>Flavobacteriaceae</taxon>
        <taxon>Patiriisocius</taxon>
    </lineage>
</organism>
<dbReference type="EMBL" id="BKCF01000005">
    <property type="protein sequence ID" value="GEQ87041.1"/>
    <property type="molecule type" value="Genomic_DNA"/>
</dbReference>
<proteinExistence type="predicted"/>
<name>A0A5J4G3S7_9FLAO</name>
<comment type="caution">
    <text evidence="3">The sequence shown here is derived from an EMBL/GenBank/DDBJ whole genome shotgun (WGS) entry which is preliminary data.</text>
</comment>
<sequence>MNSENDILISGQFQETIDFDPGQNTFNLTSNGHKDAFLLNLDSNGNFLSAFNMGGSAVDAGVSVAVDNQDAVILGGTLRLTVDFQPRAGINSVTSNGDADAFVIKFNNLILGTIDTIIFSSEILAYPNPTNGNFTVALPEHLNDVDVTIYNTVGQVVFNNIFQQEKNIELSFPETSGVYFCTILIEEVSKTFKMTKK</sequence>
<evidence type="ECO:0000313" key="4">
    <source>
        <dbReference type="Proteomes" id="UP000326994"/>
    </source>
</evidence>
<protein>
    <recommendedName>
        <fullName evidence="2">Secretion system C-terminal sorting domain-containing protein</fullName>
    </recommendedName>
</protein>